<gene>
    <name evidence="1" type="ORF">Poly51_39240</name>
</gene>
<dbReference type="Proteomes" id="UP000318288">
    <property type="component" value="Unassembled WGS sequence"/>
</dbReference>
<dbReference type="OrthoDB" id="9146593at2"/>
<sequence precursor="true">MNPQHAASTRRRLLKGVGVTLALPFLQSQSPVKAAENERKLAPESDGKPRRAVFICNNLGLHMPYFVPEETGFGYKPSPYLEVLGDLRKQMTVFSGVSHPHVDGGHAAEKSFLTAAPHPGSGSFRNSISVDQLMTESIGSQTRIPSLVLSANGGGSLSWTRSGVPIPGQESPSKVFRKLFTSGSPTEVREQITRLQQGASVMDMVMSEAKRLRGDLSRDDQQKFDEYTTSVREVEQEMVRQQEWERKPKPQVDAKEPDDIRDQADTIGRSKLMYDLVALALQTDSTRLATIMAVGWFAVPPINQVTEGYHTLSHHGKNEEKLAQLAIIEKQHLSILRDFLAKLAAVKEEDDTLLDRTMVLFGSDMGNASSHNNTNVPAVLAGGGFKHGQHLAFDKTNNEPLSNIYVSMLQRMGLPIDRFGSSTGTMRGLEMQS</sequence>
<protein>
    <recommendedName>
        <fullName evidence="3">Sulfatase</fullName>
    </recommendedName>
</protein>
<dbReference type="InterPro" id="IPR006311">
    <property type="entry name" value="TAT_signal"/>
</dbReference>
<evidence type="ECO:0000313" key="2">
    <source>
        <dbReference type="Proteomes" id="UP000318288"/>
    </source>
</evidence>
<accession>A0A5C6ETI0</accession>
<evidence type="ECO:0008006" key="3">
    <source>
        <dbReference type="Google" id="ProtNLM"/>
    </source>
</evidence>
<dbReference type="EMBL" id="SJPW01000005">
    <property type="protein sequence ID" value="TWU50631.1"/>
    <property type="molecule type" value="Genomic_DNA"/>
</dbReference>
<dbReference type="RefSeq" id="WP_146459343.1">
    <property type="nucleotide sequence ID" value="NZ_SJPW01000005.1"/>
</dbReference>
<proteinExistence type="predicted"/>
<dbReference type="InterPro" id="IPR011447">
    <property type="entry name" value="DUF1552"/>
</dbReference>
<evidence type="ECO:0000313" key="1">
    <source>
        <dbReference type="EMBL" id="TWU50631.1"/>
    </source>
</evidence>
<name>A0A5C6ETI0_9BACT</name>
<reference evidence="1 2" key="1">
    <citation type="submission" date="2019-02" db="EMBL/GenBank/DDBJ databases">
        <title>Deep-cultivation of Planctomycetes and their phenomic and genomic characterization uncovers novel biology.</title>
        <authorList>
            <person name="Wiegand S."/>
            <person name="Jogler M."/>
            <person name="Boedeker C."/>
            <person name="Pinto D."/>
            <person name="Vollmers J."/>
            <person name="Rivas-Marin E."/>
            <person name="Kohn T."/>
            <person name="Peeters S.H."/>
            <person name="Heuer A."/>
            <person name="Rast P."/>
            <person name="Oberbeckmann S."/>
            <person name="Bunk B."/>
            <person name="Jeske O."/>
            <person name="Meyerdierks A."/>
            <person name="Storesund J.E."/>
            <person name="Kallscheuer N."/>
            <person name="Luecker S."/>
            <person name="Lage O.M."/>
            <person name="Pohl T."/>
            <person name="Merkel B.J."/>
            <person name="Hornburger P."/>
            <person name="Mueller R.-W."/>
            <person name="Bruemmer F."/>
            <person name="Labrenz M."/>
            <person name="Spormann A.M."/>
            <person name="Op Den Camp H."/>
            <person name="Overmann J."/>
            <person name="Amann R."/>
            <person name="Jetten M.S.M."/>
            <person name="Mascher T."/>
            <person name="Medema M.H."/>
            <person name="Devos D.P."/>
            <person name="Kaster A.-K."/>
            <person name="Ovreas L."/>
            <person name="Rohde M."/>
            <person name="Galperin M.Y."/>
            <person name="Jogler C."/>
        </authorList>
    </citation>
    <scope>NUCLEOTIDE SEQUENCE [LARGE SCALE GENOMIC DNA]</scope>
    <source>
        <strain evidence="1 2">Poly51</strain>
    </source>
</reference>
<organism evidence="1 2">
    <name type="scientific">Rubripirellula tenax</name>
    <dbReference type="NCBI Taxonomy" id="2528015"/>
    <lineage>
        <taxon>Bacteria</taxon>
        <taxon>Pseudomonadati</taxon>
        <taxon>Planctomycetota</taxon>
        <taxon>Planctomycetia</taxon>
        <taxon>Pirellulales</taxon>
        <taxon>Pirellulaceae</taxon>
        <taxon>Rubripirellula</taxon>
    </lineage>
</organism>
<comment type="caution">
    <text evidence="1">The sequence shown here is derived from an EMBL/GenBank/DDBJ whole genome shotgun (WGS) entry which is preliminary data.</text>
</comment>
<dbReference type="AlphaFoldDB" id="A0A5C6ETI0"/>
<dbReference type="PROSITE" id="PS51318">
    <property type="entry name" value="TAT"/>
    <property type="match status" value="1"/>
</dbReference>
<keyword evidence="2" id="KW-1185">Reference proteome</keyword>
<dbReference type="Pfam" id="PF07586">
    <property type="entry name" value="HXXSHH"/>
    <property type="match status" value="1"/>
</dbReference>